<comment type="caution">
    <text evidence="1">The sequence shown here is derived from an EMBL/GenBank/DDBJ whole genome shotgun (WGS) entry which is preliminary data.</text>
</comment>
<evidence type="ECO:0000313" key="1">
    <source>
        <dbReference type="EMBL" id="MCD7464951.1"/>
    </source>
</evidence>
<dbReference type="EMBL" id="JACEIK010001008">
    <property type="protein sequence ID" value="MCD7464951.1"/>
    <property type="molecule type" value="Genomic_DNA"/>
</dbReference>
<proteinExistence type="predicted"/>
<name>A0ABS8T0T9_DATST</name>
<protein>
    <submittedName>
        <fullName evidence="1">Uncharacterized protein</fullName>
    </submittedName>
</protein>
<evidence type="ECO:0000313" key="2">
    <source>
        <dbReference type="Proteomes" id="UP000823775"/>
    </source>
</evidence>
<reference evidence="1 2" key="1">
    <citation type="journal article" date="2021" name="BMC Genomics">
        <title>Datura genome reveals duplications of psychoactive alkaloid biosynthetic genes and high mutation rate following tissue culture.</title>
        <authorList>
            <person name="Rajewski A."/>
            <person name="Carter-House D."/>
            <person name="Stajich J."/>
            <person name="Litt A."/>
        </authorList>
    </citation>
    <scope>NUCLEOTIDE SEQUENCE [LARGE SCALE GENOMIC DNA]</scope>
    <source>
        <strain evidence="1">AR-01</strain>
    </source>
</reference>
<sequence length="207" mass="23468">MGEANILPMARLTRGYGALPEDFIPTKVKFDGTKVPKTQDEFDADDFVMMEKNSKAIKILYFDRALMNITVSFARSKGKGDLDFLSLMKVQKVLQRKNQKRESRNKNKSSEKGQFQGCFKCGIEGEEVKVIRLMAKSDTDLDSDSSEDGSERNNKKWYLDVKVALHTDSNKKFFLSLTNFFNGGTVSLAEERKAQLGRIKIASHSLY</sequence>
<gene>
    <name evidence="1" type="ORF">HAX54_000285</name>
</gene>
<dbReference type="Proteomes" id="UP000823775">
    <property type="component" value="Unassembled WGS sequence"/>
</dbReference>
<accession>A0ABS8T0T9</accession>
<keyword evidence="2" id="KW-1185">Reference proteome</keyword>
<organism evidence="1 2">
    <name type="scientific">Datura stramonium</name>
    <name type="common">Jimsonweed</name>
    <name type="synonym">Common thornapple</name>
    <dbReference type="NCBI Taxonomy" id="4076"/>
    <lineage>
        <taxon>Eukaryota</taxon>
        <taxon>Viridiplantae</taxon>
        <taxon>Streptophyta</taxon>
        <taxon>Embryophyta</taxon>
        <taxon>Tracheophyta</taxon>
        <taxon>Spermatophyta</taxon>
        <taxon>Magnoliopsida</taxon>
        <taxon>eudicotyledons</taxon>
        <taxon>Gunneridae</taxon>
        <taxon>Pentapetalae</taxon>
        <taxon>asterids</taxon>
        <taxon>lamiids</taxon>
        <taxon>Solanales</taxon>
        <taxon>Solanaceae</taxon>
        <taxon>Solanoideae</taxon>
        <taxon>Datureae</taxon>
        <taxon>Datura</taxon>
    </lineage>
</organism>